<evidence type="ECO:0008006" key="5">
    <source>
        <dbReference type="Google" id="ProtNLM"/>
    </source>
</evidence>
<dbReference type="InterPro" id="IPR036086">
    <property type="entry name" value="ParB/Sulfiredoxin_sf"/>
</dbReference>
<dbReference type="Proteomes" id="UP000471152">
    <property type="component" value="Unassembled WGS sequence"/>
</dbReference>
<gene>
    <name evidence="2" type="ORF">G3R41_04730</name>
    <name evidence="1" type="ORF">GCU67_04730</name>
</gene>
<keyword evidence="3" id="KW-1185">Reference proteome</keyword>
<dbReference type="RefSeq" id="WP_163609924.1">
    <property type="nucleotide sequence ID" value="NZ_JAAGWB010000013.1"/>
</dbReference>
<evidence type="ECO:0000313" key="4">
    <source>
        <dbReference type="Proteomes" id="UP000471152"/>
    </source>
</evidence>
<organism evidence="2 4">
    <name type="scientific">Modestobacter muralis</name>
    <dbReference type="NCBI Taxonomy" id="1608614"/>
    <lineage>
        <taxon>Bacteria</taxon>
        <taxon>Bacillati</taxon>
        <taxon>Actinomycetota</taxon>
        <taxon>Actinomycetes</taxon>
        <taxon>Geodermatophilales</taxon>
        <taxon>Geodermatophilaceae</taxon>
        <taxon>Modestobacter</taxon>
    </lineage>
</organism>
<accession>A0A6P0H3G4</accession>
<evidence type="ECO:0000313" key="1">
    <source>
        <dbReference type="EMBL" id="NEK93480.1"/>
    </source>
</evidence>
<reference evidence="2 4" key="2">
    <citation type="submission" date="2020-02" db="EMBL/GenBank/DDBJ databases">
        <title>The WGS of Modestobacter muralis DSM 100205.</title>
        <authorList>
            <person name="Jiang Z."/>
        </authorList>
    </citation>
    <scope>NUCLEOTIDE SEQUENCE [LARGE SCALE GENOMIC DNA]</scope>
    <source>
        <strain evidence="2 4">DSM 100205</strain>
    </source>
</reference>
<comment type="caution">
    <text evidence="2">The sequence shown here is derived from an EMBL/GenBank/DDBJ whole genome shotgun (WGS) entry which is preliminary data.</text>
</comment>
<evidence type="ECO:0000313" key="2">
    <source>
        <dbReference type="EMBL" id="NEN50247.1"/>
    </source>
</evidence>
<protein>
    <recommendedName>
        <fullName evidence="5">ParB N-terminal domain-containing protein</fullName>
    </recommendedName>
</protein>
<reference evidence="1 3" key="1">
    <citation type="submission" date="2020-01" db="EMBL/GenBank/DDBJ databases">
        <title>the WGS Modestobacter muralis CPCC 204518.</title>
        <authorList>
            <person name="Jiang Z."/>
        </authorList>
    </citation>
    <scope>NUCLEOTIDE SEQUENCE [LARGE SCALE GENOMIC DNA]</scope>
    <source>
        <strain evidence="1 3">DSM 100205</strain>
    </source>
</reference>
<dbReference type="EMBL" id="JAAGWB010000013">
    <property type="protein sequence ID" value="NEN50247.1"/>
    <property type="molecule type" value="Genomic_DNA"/>
</dbReference>
<dbReference type="SUPFAM" id="SSF110849">
    <property type="entry name" value="ParB/Sulfiredoxin"/>
    <property type="match status" value="1"/>
</dbReference>
<dbReference type="EMBL" id="JAAGWH010000013">
    <property type="protein sequence ID" value="NEK93480.1"/>
    <property type="molecule type" value="Genomic_DNA"/>
</dbReference>
<name>A0A6P0H3G4_9ACTN</name>
<dbReference type="AlphaFoldDB" id="A0A6P0H3G4"/>
<sequence length="361" mass="39840">MSEFEKAQMPPEDLNLDLLNPRMPDKKLAGEPDAIEYLNTYAALDELIKSIGASGWMDYEPLIVLRHDAVLNLDNVVIEGNRRLAALRLLNDGHSAEKLGVSVPVARHPASNPSEVMVWFVESRAEARDYIGFKHINGAFKWDSFAKAKFAAEWLADDPDVSAVSRRLGDSNNTVVRLVNGYRVLHQSEEQGFDRGKVQGRFAFSHLYTGLARPAMRDYLGLPSAASLLPVNPVDSQHSEQLGNVMVWLYGQGNKKPIIKSQNPDLKRFLAVLESPHAIQSLAGTNDLDVAYEEVEDKAERFLNGLWELYSQAKSVSGDIGLYGGDPALVDVAEATLRTVRGIHSAMKAELESVATDRSDA</sequence>
<evidence type="ECO:0000313" key="3">
    <source>
        <dbReference type="Proteomes" id="UP000468828"/>
    </source>
</evidence>
<proteinExistence type="predicted"/>
<dbReference type="Proteomes" id="UP000468828">
    <property type="component" value="Unassembled WGS sequence"/>
</dbReference>